<dbReference type="AlphaFoldDB" id="A0A0C2FCB5"/>
<dbReference type="OrthoDB" id="5855143at2759"/>
<dbReference type="EMBL" id="KN793781">
    <property type="protein sequence ID" value="KIH42686.1"/>
    <property type="molecule type" value="Genomic_DNA"/>
</dbReference>
<evidence type="ECO:0008006" key="3">
    <source>
        <dbReference type="Google" id="ProtNLM"/>
    </source>
</evidence>
<accession>A0A0C2FCB5</accession>
<dbReference type="Proteomes" id="UP000054047">
    <property type="component" value="Unassembled WGS sequence"/>
</dbReference>
<protein>
    <recommendedName>
        <fullName evidence="3">DDE Tnp4 domain-containing protein</fullName>
    </recommendedName>
</protein>
<keyword evidence="2" id="KW-1185">Reference proteome</keyword>
<reference evidence="1 2" key="1">
    <citation type="submission" date="2013-12" db="EMBL/GenBank/DDBJ databases">
        <title>Draft genome of the parsitic nematode Ancylostoma duodenale.</title>
        <authorList>
            <person name="Mitreva M."/>
        </authorList>
    </citation>
    <scope>NUCLEOTIDE SEQUENCE [LARGE SCALE GENOMIC DNA]</scope>
    <source>
        <strain evidence="1 2">Zhejiang</strain>
    </source>
</reference>
<name>A0A0C2FCB5_9BILA</name>
<evidence type="ECO:0000313" key="1">
    <source>
        <dbReference type="EMBL" id="KIH42686.1"/>
    </source>
</evidence>
<proteinExistence type="predicted"/>
<evidence type="ECO:0000313" key="2">
    <source>
        <dbReference type="Proteomes" id="UP000054047"/>
    </source>
</evidence>
<sequence>MILADSLGVCQKTVSNAIKEFVTALNHPAIVDEFLSCESKTLVLQVENRKRYCALDVLAVVGAHLRLKYVNFPVFMFTVHNSTVYNISRIHDVFSEGRVPSEFCLIGDSGYSNSSEVSTPIRNPRIDAQHSFNETHKKMRGTMCLKQEKAAKVVMECAVLHNIMIAMQCRPMRRLGRRLAQVAHPPQYV</sequence>
<gene>
    <name evidence="1" type="ORF">ANCDUO_27325</name>
</gene>
<organism evidence="1 2">
    <name type="scientific">Ancylostoma duodenale</name>
    <dbReference type="NCBI Taxonomy" id="51022"/>
    <lineage>
        <taxon>Eukaryota</taxon>
        <taxon>Metazoa</taxon>
        <taxon>Ecdysozoa</taxon>
        <taxon>Nematoda</taxon>
        <taxon>Chromadorea</taxon>
        <taxon>Rhabditida</taxon>
        <taxon>Rhabditina</taxon>
        <taxon>Rhabditomorpha</taxon>
        <taxon>Strongyloidea</taxon>
        <taxon>Ancylostomatidae</taxon>
        <taxon>Ancylostomatinae</taxon>
        <taxon>Ancylostoma</taxon>
    </lineage>
</organism>